<dbReference type="AlphaFoldDB" id="A0AAN6P6S8"/>
<feature type="signal peptide" evidence="2">
    <location>
        <begin position="1"/>
        <end position="18"/>
    </location>
</feature>
<comment type="caution">
    <text evidence="4">The sequence shown here is derived from an EMBL/GenBank/DDBJ whole genome shotgun (WGS) entry which is preliminary data.</text>
</comment>
<organism evidence="4 5">
    <name type="scientific">Parachaetomium inaequale</name>
    <dbReference type="NCBI Taxonomy" id="2588326"/>
    <lineage>
        <taxon>Eukaryota</taxon>
        <taxon>Fungi</taxon>
        <taxon>Dikarya</taxon>
        <taxon>Ascomycota</taxon>
        <taxon>Pezizomycotina</taxon>
        <taxon>Sordariomycetes</taxon>
        <taxon>Sordariomycetidae</taxon>
        <taxon>Sordariales</taxon>
        <taxon>Chaetomiaceae</taxon>
        <taxon>Parachaetomium</taxon>
    </lineage>
</organism>
<protein>
    <recommendedName>
        <fullName evidence="3">CPAF-like PDZ domain-containing protein</fullName>
    </recommendedName>
</protein>
<dbReference type="InterPro" id="IPR056186">
    <property type="entry name" value="PDZ_CPAF-rel"/>
</dbReference>
<name>A0AAN6P6S8_9PEZI</name>
<evidence type="ECO:0000313" key="4">
    <source>
        <dbReference type="EMBL" id="KAK4031867.1"/>
    </source>
</evidence>
<evidence type="ECO:0000313" key="5">
    <source>
        <dbReference type="Proteomes" id="UP001303115"/>
    </source>
</evidence>
<keyword evidence="2" id="KW-0732">Signal</keyword>
<evidence type="ECO:0000259" key="3">
    <source>
        <dbReference type="Pfam" id="PF23658"/>
    </source>
</evidence>
<dbReference type="InterPro" id="IPR052766">
    <property type="entry name" value="S41A_metabolite_peptidase"/>
</dbReference>
<proteinExistence type="predicted"/>
<dbReference type="Pfam" id="PF23658">
    <property type="entry name" value="PDZ_CPAF_rel"/>
    <property type="match status" value="1"/>
</dbReference>
<dbReference type="PANTHER" id="PTHR37049:SF4">
    <property type="entry name" value="RHODANESE DOMAIN-CONTAINING PROTEIN"/>
    <property type="match status" value="1"/>
</dbReference>
<feature type="domain" description="CPAF-like PDZ" evidence="3">
    <location>
        <begin position="62"/>
        <end position="181"/>
    </location>
</feature>
<gene>
    <name evidence="4" type="ORF">C8A01DRAFT_51188</name>
</gene>
<reference evidence="5" key="1">
    <citation type="journal article" date="2023" name="Mol. Phylogenet. Evol.">
        <title>Genome-scale phylogeny and comparative genomics of the fungal order Sordariales.</title>
        <authorList>
            <person name="Hensen N."/>
            <person name="Bonometti L."/>
            <person name="Westerberg I."/>
            <person name="Brannstrom I.O."/>
            <person name="Guillou S."/>
            <person name="Cros-Aarteil S."/>
            <person name="Calhoun S."/>
            <person name="Haridas S."/>
            <person name="Kuo A."/>
            <person name="Mondo S."/>
            <person name="Pangilinan J."/>
            <person name="Riley R."/>
            <person name="LaButti K."/>
            <person name="Andreopoulos B."/>
            <person name="Lipzen A."/>
            <person name="Chen C."/>
            <person name="Yan M."/>
            <person name="Daum C."/>
            <person name="Ng V."/>
            <person name="Clum A."/>
            <person name="Steindorff A."/>
            <person name="Ohm R.A."/>
            <person name="Martin F."/>
            <person name="Silar P."/>
            <person name="Natvig D.O."/>
            <person name="Lalanne C."/>
            <person name="Gautier V."/>
            <person name="Ament-Velasquez S.L."/>
            <person name="Kruys A."/>
            <person name="Hutchinson M.I."/>
            <person name="Powell A.J."/>
            <person name="Barry K."/>
            <person name="Miller A.N."/>
            <person name="Grigoriev I.V."/>
            <person name="Debuchy R."/>
            <person name="Gladieux P."/>
            <person name="Hiltunen Thoren M."/>
            <person name="Johannesson H."/>
        </authorList>
    </citation>
    <scope>NUCLEOTIDE SEQUENCE [LARGE SCALE GENOMIC DNA]</scope>
    <source>
        <strain evidence="5">CBS 284.82</strain>
    </source>
</reference>
<evidence type="ECO:0000256" key="1">
    <source>
        <dbReference type="SAM" id="MobiDB-lite"/>
    </source>
</evidence>
<dbReference type="Proteomes" id="UP001303115">
    <property type="component" value="Unassembled WGS sequence"/>
</dbReference>
<sequence length="580" mass="62988">MHAKVIAAAAAWLPLCSGFPSMAPMAQLDPETNPASCLYTLTAVRVRDFHFVYSTLLLDLFSFPREQRFVSVSEDGLSVPQIYLHDDVNHAQHGYTPSPVSTIDGVPALEYLQKAAVMNGWSHDPDARFNGLFPSVANNANPSYGHPEPSFPDLPDTMTVKCQNGTVFEFANTAFVRANFTSITSGADLYNAYGPGNGTGPQVFPWSFYLAAERDWTSLTLFEGYPEPVNATKTRSVAGSLPHGPEFTDVAVLSATAAAIYFENIATLLFALFPGTNFPIHWQTRAHPQYAWLDAQLWNDTNPSAPWPMTNQIKPDNHPWTSFTDFYGPHKGLHGAYTSPSIYNLTDYTTSFLPPTSPSPNSTNPPPSPSPYLIPWTTPPFPPENIIILTDGQCGSACALTTTMLTHTHAIRTLALGGRPLHAPMQTLGQTKGGPVQGFVNFPTTDVDRTTVPPGVSIPPPPRGGYNPPLRVSGVDALGWGGLTTFNVANTLLPGEDEGEVVPMQFRYEAANCRLFFTWEMAKDVEAVWRRVAEAAWRGGRCVPGSTTEADGRIGGVPPGYREGVEDRYRVGEGPGAVGR</sequence>
<dbReference type="PANTHER" id="PTHR37049">
    <property type="entry name" value="PEPTIDASE S41 FAMILY PROTEIN"/>
    <property type="match status" value="1"/>
</dbReference>
<accession>A0AAN6P6S8</accession>
<evidence type="ECO:0000256" key="2">
    <source>
        <dbReference type="SAM" id="SignalP"/>
    </source>
</evidence>
<feature type="chain" id="PRO_5042973198" description="CPAF-like PDZ domain-containing protein" evidence="2">
    <location>
        <begin position="19"/>
        <end position="580"/>
    </location>
</feature>
<feature type="region of interest" description="Disordered" evidence="1">
    <location>
        <begin position="444"/>
        <end position="467"/>
    </location>
</feature>
<dbReference type="EMBL" id="MU854687">
    <property type="protein sequence ID" value="KAK4031867.1"/>
    <property type="molecule type" value="Genomic_DNA"/>
</dbReference>
<keyword evidence="5" id="KW-1185">Reference proteome</keyword>